<keyword evidence="6" id="KW-0687">Ribonucleoprotein</keyword>
<gene>
    <name evidence="8" type="ORF">Poli38472_001527</name>
</gene>
<accession>A0A8K1CVH2</accession>
<dbReference type="OrthoDB" id="63936at2759"/>
<organism evidence="8 9">
    <name type="scientific">Pythium oligandrum</name>
    <name type="common">Mycoparasitic fungus</name>
    <dbReference type="NCBI Taxonomy" id="41045"/>
    <lineage>
        <taxon>Eukaryota</taxon>
        <taxon>Sar</taxon>
        <taxon>Stramenopiles</taxon>
        <taxon>Oomycota</taxon>
        <taxon>Peronosporomycetes</taxon>
        <taxon>Pythiales</taxon>
        <taxon>Pythiaceae</taxon>
        <taxon>Pythium</taxon>
    </lineage>
</organism>
<evidence type="ECO:0000256" key="5">
    <source>
        <dbReference type="ARBA" id="ARBA00023135"/>
    </source>
</evidence>
<sequence length="113" mass="12350">MVRVSTNKFLSEVSALYDAPVAAGRKGTVAISCKSVPGAKVFKESEFDHVLLFRAAKYGNNHHKSKFSAIVTPREHARFHSQLSHIIRTKADSKTRGGVAMIGQRGKGKKANE</sequence>
<dbReference type="Gene3D" id="3.30.720.10">
    <property type="entry name" value="Signal recognition particle alu RNA binding heterodimer, srp9/1"/>
    <property type="match status" value="1"/>
</dbReference>
<keyword evidence="4" id="KW-0694">RNA-binding</keyword>
<comment type="caution">
    <text evidence="8">The sequence shown here is derived from an EMBL/GenBank/DDBJ whole genome shotgun (WGS) entry which is preliminary data.</text>
</comment>
<evidence type="ECO:0000256" key="3">
    <source>
        <dbReference type="ARBA" id="ARBA00022490"/>
    </source>
</evidence>
<keyword evidence="3" id="KW-0963">Cytoplasm</keyword>
<dbReference type="SUPFAM" id="SSF54762">
    <property type="entry name" value="Signal recognition particle alu RNA binding heterodimer, SRP9/14"/>
    <property type="match status" value="1"/>
</dbReference>
<evidence type="ECO:0000256" key="1">
    <source>
        <dbReference type="ARBA" id="ARBA00004496"/>
    </source>
</evidence>
<evidence type="ECO:0000256" key="4">
    <source>
        <dbReference type="ARBA" id="ARBA00022884"/>
    </source>
</evidence>
<evidence type="ECO:0000313" key="9">
    <source>
        <dbReference type="Proteomes" id="UP000794436"/>
    </source>
</evidence>
<dbReference type="InterPro" id="IPR009018">
    <property type="entry name" value="Signal_recog_particle_SRP9/14"/>
</dbReference>
<keyword evidence="5" id="KW-0733">Signal recognition particle</keyword>
<name>A0A8K1CVH2_PYTOL</name>
<dbReference type="AlphaFoldDB" id="A0A8K1CVH2"/>
<dbReference type="GO" id="GO:0005786">
    <property type="term" value="C:signal recognition particle, endoplasmic reticulum targeting"/>
    <property type="evidence" value="ECO:0007669"/>
    <property type="project" value="UniProtKB-KW"/>
</dbReference>
<dbReference type="InterPro" id="IPR003210">
    <property type="entry name" value="Signal_recog_particle_SRP14"/>
</dbReference>
<evidence type="ECO:0000256" key="6">
    <source>
        <dbReference type="ARBA" id="ARBA00023274"/>
    </source>
</evidence>
<evidence type="ECO:0000256" key="7">
    <source>
        <dbReference type="SAM" id="MobiDB-lite"/>
    </source>
</evidence>
<evidence type="ECO:0000256" key="2">
    <source>
        <dbReference type="ARBA" id="ARBA00010349"/>
    </source>
</evidence>
<comment type="similarity">
    <text evidence="2">Belongs to the SRP14 family.</text>
</comment>
<dbReference type="Pfam" id="PF02290">
    <property type="entry name" value="SRP14"/>
    <property type="match status" value="1"/>
</dbReference>
<feature type="region of interest" description="Disordered" evidence="7">
    <location>
        <begin position="92"/>
        <end position="113"/>
    </location>
</feature>
<dbReference type="GO" id="GO:0006614">
    <property type="term" value="P:SRP-dependent cotranslational protein targeting to membrane"/>
    <property type="evidence" value="ECO:0007669"/>
    <property type="project" value="InterPro"/>
</dbReference>
<protein>
    <submittedName>
        <fullName evidence="8">Uncharacterized protein</fullName>
    </submittedName>
</protein>
<reference evidence="8" key="1">
    <citation type="submission" date="2019-03" db="EMBL/GenBank/DDBJ databases">
        <title>Long read genome sequence of the mycoparasitic Pythium oligandrum ATCC 38472 isolated from sugarbeet rhizosphere.</title>
        <authorList>
            <person name="Gaulin E."/>
        </authorList>
    </citation>
    <scope>NUCLEOTIDE SEQUENCE</scope>
    <source>
        <strain evidence="8">ATCC 38472_TT</strain>
    </source>
</reference>
<dbReference type="EMBL" id="SPLM01000001">
    <property type="protein sequence ID" value="TMW69371.1"/>
    <property type="molecule type" value="Genomic_DNA"/>
</dbReference>
<dbReference type="GO" id="GO:0030942">
    <property type="term" value="F:endoplasmic reticulum signal peptide binding"/>
    <property type="evidence" value="ECO:0007669"/>
    <property type="project" value="InterPro"/>
</dbReference>
<dbReference type="Proteomes" id="UP000794436">
    <property type="component" value="Unassembled WGS sequence"/>
</dbReference>
<proteinExistence type="inferred from homology"/>
<evidence type="ECO:0000313" key="8">
    <source>
        <dbReference type="EMBL" id="TMW69371.1"/>
    </source>
</evidence>
<dbReference type="GO" id="GO:0008312">
    <property type="term" value="F:7S RNA binding"/>
    <property type="evidence" value="ECO:0007669"/>
    <property type="project" value="InterPro"/>
</dbReference>
<keyword evidence="9" id="KW-1185">Reference proteome</keyword>
<comment type="subcellular location">
    <subcellularLocation>
        <location evidence="1">Cytoplasm</location>
    </subcellularLocation>
</comment>